<dbReference type="PANTHER" id="PTHR44103:SF1">
    <property type="entry name" value="PROPROTEIN CONVERTASE P"/>
    <property type="match status" value="1"/>
</dbReference>
<evidence type="ECO:0000313" key="4">
    <source>
        <dbReference type="EMBL" id="AJF65605.1"/>
    </source>
</evidence>
<dbReference type="AlphaFoldDB" id="A0A0B5HU74"/>
<evidence type="ECO:0008006" key="6">
    <source>
        <dbReference type="Google" id="ProtNLM"/>
    </source>
</evidence>
<feature type="signal peptide" evidence="3">
    <location>
        <begin position="1"/>
        <end position="32"/>
    </location>
</feature>
<dbReference type="InterPro" id="IPR028994">
    <property type="entry name" value="Integrin_alpha_N"/>
</dbReference>
<evidence type="ECO:0000256" key="3">
    <source>
        <dbReference type="SAM" id="SignalP"/>
    </source>
</evidence>
<dbReference type="HOGENOM" id="CLU_484776_0_0_11"/>
<reference evidence="4 5" key="1">
    <citation type="submission" date="2014-12" db="EMBL/GenBank/DDBJ databases">
        <title>Complete genome sequence of Streptomyces vietnamensis strain GIMV4.0001, a genetic manipulable producer of the benzoisochromanequinone antibiotic granaticin.</title>
        <authorList>
            <person name="Deng M.R."/>
            <person name="Guo J."/>
            <person name="Ma L.Y."/>
            <person name="Feng G.D."/>
            <person name="Mo C.Y."/>
            <person name="Zhu H.H."/>
        </authorList>
    </citation>
    <scope>NUCLEOTIDE SEQUENCE [LARGE SCALE GENOMIC DNA]</scope>
    <source>
        <strain evidence="5">GIMV4.0001</strain>
    </source>
</reference>
<keyword evidence="1 3" id="KW-0732">Signal</keyword>
<protein>
    <recommendedName>
        <fullName evidence="6">VCBS repeat-containing protein</fullName>
    </recommendedName>
</protein>
<dbReference type="PANTHER" id="PTHR44103">
    <property type="entry name" value="PROPROTEIN CONVERTASE P"/>
    <property type="match status" value="1"/>
</dbReference>
<organism evidence="4 5">
    <name type="scientific">Streptomyces vietnamensis</name>
    <dbReference type="NCBI Taxonomy" id="362257"/>
    <lineage>
        <taxon>Bacteria</taxon>
        <taxon>Bacillati</taxon>
        <taxon>Actinomycetota</taxon>
        <taxon>Actinomycetes</taxon>
        <taxon>Kitasatosporales</taxon>
        <taxon>Streptomycetaceae</taxon>
        <taxon>Streptomyces</taxon>
    </lineage>
</organism>
<sequence length="562" mass="58255">MLFQRSKRARRVAACTALALSAGMLLAGPASADTPAPVPSIQKEAPSFTPPKLVLPKADRAGTAAADATSLPLSDLDGDGIEDIIFRTTEGLLFTSTSSGGGDVFDIGRDFDVAKDIIPIGQQGGTSTAPEVLVLSENGTLTLFRDAAETGTASKSVVGTGWQIYNKITSPGDVNADGRADVLARTKDGQLYLYLATGNLSAPLGSRISVGSGWGVYDQLVGVGDATGDGKADLYARDTAGTLWFYAGTGSTTAPFGARKSIGGGWGGYNQILPAGDGEVLARDNAGTLFYYPGTGTGTLAPRQQMGAAGDWVGIQQFAGAGNNPYTGKEGIIATTVGGTMYWYYNSTTGKLDPRIAMGDEGMWSGLNPIHLSSLNPDAMSDIAIQLDGDMWIDDHDFGSGWGVYNAIIGAGDLSGDGKGDLLARDRSGYLYLYKGNGTGTALATRIKVGSGWGTYNKLVGAGDYTGDGRTDLIARTTGGDLYLYPGTGVATTPFKTRVKIGTGWNTYSKLVAPGDLNADGKADLLGITSGGDLYRYLNTAPAKFGTRVKLGSGWGGYNTVQ</sequence>
<dbReference type="Pfam" id="PF13517">
    <property type="entry name" value="FG-GAP_3"/>
    <property type="match status" value="2"/>
</dbReference>
<feature type="region of interest" description="Disordered" evidence="2">
    <location>
        <begin position="31"/>
        <end position="51"/>
    </location>
</feature>
<dbReference type="Proteomes" id="UP000031774">
    <property type="component" value="Chromosome"/>
</dbReference>
<proteinExistence type="predicted"/>
<name>A0A0B5HU74_9ACTN</name>
<dbReference type="SUPFAM" id="SSF69318">
    <property type="entry name" value="Integrin alpha N-terminal domain"/>
    <property type="match status" value="1"/>
</dbReference>
<accession>A0A0B5HU74</accession>
<evidence type="ECO:0000313" key="5">
    <source>
        <dbReference type="Proteomes" id="UP000031774"/>
    </source>
</evidence>
<dbReference type="STRING" id="362257.SVTN_15500"/>
<keyword evidence="5" id="KW-1185">Reference proteome</keyword>
<gene>
    <name evidence="4" type="ORF">SVTN_15500</name>
</gene>
<dbReference type="Gene3D" id="2.115.10.10">
    <property type="entry name" value="Tachylectin 2"/>
    <property type="match status" value="2"/>
</dbReference>
<dbReference type="EMBL" id="CP010407">
    <property type="protein sequence ID" value="AJF65605.1"/>
    <property type="molecule type" value="Genomic_DNA"/>
</dbReference>
<evidence type="ECO:0000256" key="2">
    <source>
        <dbReference type="SAM" id="MobiDB-lite"/>
    </source>
</evidence>
<dbReference type="KEGG" id="svt:SVTN_15500"/>
<dbReference type="InterPro" id="IPR013517">
    <property type="entry name" value="FG-GAP"/>
</dbReference>
<evidence type="ECO:0000256" key="1">
    <source>
        <dbReference type="ARBA" id="ARBA00022729"/>
    </source>
</evidence>
<feature type="chain" id="PRO_5002103045" description="VCBS repeat-containing protein" evidence="3">
    <location>
        <begin position="33"/>
        <end position="562"/>
    </location>
</feature>